<dbReference type="Gene3D" id="2.30.290.10">
    <property type="entry name" value="BH3618-like"/>
    <property type="match status" value="1"/>
</dbReference>
<dbReference type="HAMAP" id="MF_01185">
    <property type="entry name" value="FliW"/>
    <property type="match status" value="1"/>
</dbReference>
<comment type="caution">
    <text evidence="5">The sequence shown here is derived from an EMBL/GenBank/DDBJ whole genome shotgun (WGS) entry which is preliminary data.</text>
</comment>
<gene>
    <name evidence="4" type="primary">fliW</name>
    <name evidence="5" type="ORF">J2T15_006036</name>
</gene>
<keyword evidence="2 4" id="KW-1005">Bacterial flagellum biogenesis</keyword>
<keyword evidence="1 4" id="KW-0963">Cytoplasm</keyword>
<accession>A0ABT9UA93</accession>
<dbReference type="Pfam" id="PF02623">
    <property type="entry name" value="FliW"/>
    <property type="match status" value="1"/>
</dbReference>
<dbReference type="EMBL" id="JAUSSU010000021">
    <property type="protein sequence ID" value="MDQ0116555.1"/>
    <property type="molecule type" value="Genomic_DNA"/>
</dbReference>
<dbReference type="InterPro" id="IPR024046">
    <property type="entry name" value="Flagellar_assmbl_FliW_dom_sf"/>
</dbReference>
<evidence type="ECO:0000256" key="3">
    <source>
        <dbReference type="ARBA" id="ARBA00022845"/>
    </source>
</evidence>
<sequence>MHPLVQSVELDFGKSIYGFEQYSLFRVEEVEESSSFCHVRSCEEPSIGFIVISPFDVYPEYEFQLNENLIEELGVDKADDVLVLSIVTVQKPFEKSTINLLAPLVINVKTGASRQVVLNGTNYTVNAPLLTSGNEGDL</sequence>
<comment type="subcellular location">
    <subcellularLocation>
        <location evidence="4">Cytoplasm</location>
    </subcellularLocation>
</comment>
<evidence type="ECO:0000256" key="2">
    <source>
        <dbReference type="ARBA" id="ARBA00022795"/>
    </source>
</evidence>
<comment type="similarity">
    <text evidence="4">Belongs to the FliW family.</text>
</comment>
<keyword evidence="4" id="KW-0143">Chaperone</keyword>
<reference evidence="5 6" key="1">
    <citation type="submission" date="2023-07" db="EMBL/GenBank/DDBJ databases">
        <title>Sorghum-associated microbial communities from plants grown in Nebraska, USA.</title>
        <authorList>
            <person name="Schachtman D."/>
        </authorList>
    </citation>
    <scope>NUCLEOTIDE SEQUENCE [LARGE SCALE GENOMIC DNA]</scope>
    <source>
        <strain evidence="5 6">CC482</strain>
    </source>
</reference>
<proteinExistence type="inferred from homology"/>
<comment type="subunit">
    <text evidence="4">Interacts with translational regulator CsrA and flagellin(s).</text>
</comment>
<evidence type="ECO:0000313" key="6">
    <source>
        <dbReference type="Proteomes" id="UP001229346"/>
    </source>
</evidence>
<dbReference type="PANTHER" id="PTHR39190">
    <property type="entry name" value="FLAGELLAR ASSEMBLY FACTOR FLIW"/>
    <property type="match status" value="1"/>
</dbReference>
<evidence type="ECO:0000256" key="1">
    <source>
        <dbReference type="ARBA" id="ARBA00022490"/>
    </source>
</evidence>
<dbReference type="PANTHER" id="PTHR39190:SF1">
    <property type="entry name" value="FLAGELLAR ASSEMBLY FACTOR FLIW"/>
    <property type="match status" value="1"/>
</dbReference>
<dbReference type="Proteomes" id="UP001229346">
    <property type="component" value="Unassembled WGS sequence"/>
</dbReference>
<dbReference type="InterPro" id="IPR003775">
    <property type="entry name" value="Flagellar_assembly_factor_FliW"/>
</dbReference>
<protein>
    <recommendedName>
        <fullName evidence="4">Flagellar assembly factor FliW</fullName>
    </recommendedName>
</protein>
<dbReference type="RefSeq" id="WP_307208619.1">
    <property type="nucleotide sequence ID" value="NZ_JAUSSU010000021.1"/>
</dbReference>
<evidence type="ECO:0000256" key="4">
    <source>
        <dbReference type="HAMAP-Rule" id="MF_01185"/>
    </source>
</evidence>
<keyword evidence="5" id="KW-0966">Cell projection</keyword>
<keyword evidence="3 4" id="KW-0810">Translation regulation</keyword>
<evidence type="ECO:0000313" key="5">
    <source>
        <dbReference type="EMBL" id="MDQ0116555.1"/>
    </source>
</evidence>
<keyword evidence="6" id="KW-1185">Reference proteome</keyword>
<dbReference type="SUPFAM" id="SSF141457">
    <property type="entry name" value="BH3618-like"/>
    <property type="match status" value="1"/>
</dbReference>
<keyword evidence="5" id="KW-0969">Cilium</keyword>
<keyword evidence="5" id="KW-0282">Flagellum</keyword>
<comment type="function">
    <text evidence="4">Acts as an anti-CsrA protein, binds CsrA and prevents it from repressing translation of its target genes, one of which is flagellin. Binds to flagellin and participates in the assembly of the flagellum.</text>
</comment>
<name>A0ABT9UA93_PAEHA</name>
<organism evidence="5 6">
    <name type="scientific">Paenibacillus harenae</name>
    <dbReference type="NCBI Taxonomy" id="306543"/>
    <lineage>
        <taxon>Bacteria</taxon>
        <taxon>Bacillati</taxon>
        <taxon>Bacillota</taxon>
        <taxon>Bacilli</taxon>
        <taxon>Bacillales</taxon>
        <taxon>Paenibacillaceae</taxon>
        <taxon>Paenibacillus</taxon>
    </lineage>
</organism>